<name>A0A840YQZ5_9SPHN</name>
<accession>A0A840YQZ5</accession>
<dbReference type="AlphaFoldDB" id="A0A840YQZ5"/>
<proteinExistence type="predicted"/>
<organism evidence="1 2">
    <name type="scientific">Sphingomonas xinjiangensis</name>
    <dbReference type="NCBI Taxonomy" id="643568"/>
    <lineage>
        <taxon>Bacteria</taxon>
        <taxon>Pseudomonadati</taxon>
        <taxon>Pseudomonadota</taxon>
        <taxon>Alphaproteobacteria</taxon>
        <taxon>Sphingomonadales</taxon>
        <taxon>Sphingomonadaceae</taxon>
        <taxon>Sphingomonas</taxon>
    </lineage>
</organism>
<dbReference type="Proteomes" id="UP000527143">
    <property type="component" value="Unassembled WGS sequence"/>
</dbReference>
<keyword evidence="2" id="KW-1185">Reference proteome</keyword>
<protein>
    <submittedName>
        <fullName evidence="1">Uncharacterized protein</fullName>
    </submittedName>
</protein>
<comment type="caution">
    <text evidence="1">The sequence shown here is derived from an EMBL/GenBank/DDBJ whole genome shotgun (WGS) entry which is preliminary data.</text>
</comment>
<evidence type="ECO:0000313" key="2">
    <source>
        <dbReference type="Proteomes" id="UP000527143"/>
    </source>
</evidence>
<sequence>MQRLNLDRLADEGSFACFDKPPHRRPVRGTHLGRNDQLRQIQAERLLFRPAKGQFRLPVPASDHPFGAHRDDRLLGIRDDACQALFFGAKARLKLQSLADLGGKPGRSLGSLLQLLCCVLETKLLPHFGGQHRRQQPKGMYVVFIEPVWRVGADLQNTHSLTALQERGADHRPDPRPLACDRVDPRVARRVITTKQLLALHAQAGEALS</sequence>
<dbReference type="EMBL" id="JACIJF010000005">
    <property type="protein sequence ID" value="MBB5711043.1"/>
    <property type="molecule type" value="Genomic_DNA"/>
</dbReference>
<gene>
    <name evidence="1" type="ORF">FHT02_002283</name>
</gene>
<evidence type="ECO:0000313" key="1">
    <source>
        <dbReference type="EMBL" id="MBB5711043.1"/>
    </source>
</evidence>
<reference evidence="1 2" key="1">
    <citation type="submission" date="2020-08" db="EMBL/GenBank/DDBJ databases">
        <title>Genomic Encyclopedia of Type Strains, Phase IV (KMG-IV): sequencing the most valuable type-strain genomes for metagenomic binning, comparative biology and taxonomic classification.</title>
        <authorList>
            <person name="Goeker M."/>
        </authorList>
    </citation>
    <scope>NUCLEOTIDE SEQUENCE [LARGE SCALE GENOMIC DNA]</scope>
    <source>
        <strain evidence="1 2">DSM 26736</strain>
    </source>
</reference>